<feature type="region of interest" description="Disordered" evidence="6">
    <location>
        <begin position="318"/>
        <end position="373"/>
    </location>
</feature>
<keyword evidence="3" id="KW-0805">Transcription regulation</keyword>
<dbReference type="eggNOG" id="KOG4011">
    <property type="taxonomic scope" value="Eukaryota"/>
</dbReference>
<dbReference type="SMART" id="SM01370">
    <property type="entry name" value="TAFII55_N"/>
    <property type="match status" value="1"/>
</dbReference>
<evidence type="ECO:0000259" key="7">
    <source>
        <dbReference type="SMART" id="SM01370"/>
    </source>
</evidence>
<organism evidence="8 9">
    <name type="scientific">Serendipita indica (strain DSM 11827)</name>
    <name type="common">Root endophyte fungus</name>
    <name type="synonym">Piriformospora indica</name>
    <dbReference type="NCBI Taxonomy" id="1109443"/>
    <lineage>
        <taxon>Eukaryota</taxon>
        <taxon>Fungi</taxon>
        <taxon>Dikarya</taxon>
        <taxon>Basidiomycota</taxon>
        <taxon>Agaricomycotina</taxon>
        <taxon>Agaricomycetes</taxon>
        <taxon>Sebacinales</taxon>
        <taxon>Serendipitaceae</taxon>
        <taxon>Serendipita</taxon>
    </lineage>
</organism>
<feature type="compositionally biased region" description="Acidic residues" evidence="6">
    <location>
        <begin position="353"/>
        <end position="364"/>
    </location>
</feature>
<dbReference type="InterPro" id="IPR037817">
    <property type="entry name" value="TAF7"/>
</dbReference>
<dbReference type="GO" id="GO:0016251">
    <property type="term" value="F:RNA polymerase II general transcription initiation factor activity"/>
    <property type="evidence" value="ECO:0007669"/>
    <property type="project" value="TreeGrafter"/>
</dbReference>
<dbReference type="Pfam" id="PF04658">
    <property type="entry name" value="TAFII55_N"/>
    <property type="match status" value="1"/>
</dbReference>
<feature type="compositionally biased region" description="Acidic residues" evidence="6">
    <location>
        <begin position="321"/>
        <end position="334"/>
    </location>
</feature>
<dbReference type="GO" id="GO:0051123">
    <property type="term" value="P:RNA polymerase II preinitiation complex assembly"/>
    <property type="evidence" value="ECO:0007669"/>
    <property type="project" value="TreeGrafter"/>
</dbReference>
<feature type="compositionally biased region" description="Low complexity" evidence="6">
    <location>
        <begin position="1"/>
        <end position="18"/>
    </location>
</feature>
<dbReference type="PANTHER" id="PTHR12228">
    <property type="entry name" value="TRANSCRIPTION INITIATION FACTOR TFIID 55 KD SUBUNIT-RELATED"/>
    <property type="match status" value="1"/>
</dbReference>
<feature type="region of interest" description="Disordered" evidence="6">
    <location>
        <begin position="427"/>
        <end position="459"/>
    </location>
</feature>
<evidence type="ECO:0000256" key="6">
    <source>
        <dbReference type="SAM" id="MobiDB-lite"/>
    </source>
</evidence>
<dbReference type="InParanoid" id="G4TEN4"/>
<dbReference type="HOGENOM" id="CLU_016434_3_0_1"/>
<keyword evidence="4" id="KW-0804">Transcription</keyword>
<evidence type="ECO:0000256" key="1">
    <source>
        <dbReference type="ARBA" id="ARBA00004123"/>
    </source>
</evidence>
<evidence type="ECO:0000313" key="8">
    <source>
        <dbReference type="EMBL" id="CCA69770.1"/>
    </source>
</evidence>
<dbReference type="InterPro" id="IPR006751">
    <property type="entry name" value="TAFII55_prot_cons_reg"/>
</dbReference>
<feature type="compositionally biased region" description="Acidic residues" evidence="6">
    <location>
        <begin position="436"/>
        <end position="452"/>
    </location>
</feature>
<evidence type="ECO:0000313" key="9">
    <source>
        <dbReference type="Proteomes" id="UP000007148"/>
    </source>
</evidence>
<evidence type="ECO:0000256" key="3">
    <source>
        <dbReference type="ARBA" id="ARBA00023015"/>
    </source>
</evidence>
<dbReference type="EMBL" id="CAFZ01000063">
    <property type="protein sequence ID" value="CCA69770.1"/>
    <property type="molecule type" value="Genomic_DNA"/>
</dbReference>
<proteinExistence type="inferred from homology"/>
<evidence type="ECO:0000256" key="5">
    <source>
        <dbReference type="ARBA" id="ARBA00023242"/>
    </source>
</evidence>
<dbReference type="OrthoDB" id="153872at2759"/>
<protein>
    <submittedName>
        <fullName evidence="8">Related to TAF7-TFIID subunit (TBP-associated factor), 67 kD</fullName>
    </submittedName>
</protein>
<name>G4TEN4_SERID</name>
<feature type="compositionally biased region" description="Gly residues" evidence="6">
    <location>
        <begin position="337"/>
        <end position="351"/>
    </location>
</feature>
<keyword evidence="9" id="KW-1185">Reference proteome</keyword>
<sequence length="459" mass="50120">MSDQPSSSAAVAAPATSQGLQAPPTPLPDASEQATTTGGRSLRKRAATGTSFAEPPSPTDEYLPDYLTPSSTGGNGGGEGAPGDRTTRSGTAFANRPKWMPKLKLKVSEGADGRRQSFLGPYDRDLDSEDEELVFEEQFILKMPPGKDCDRLREIASKRGTAPDIWFKFKGEMLVVDEATLPNEDALLAQKRAFNANEFVWPHGMTPPLRHVRKRRFRKRLNRQVLSPLFSVCSRLTIRAKAIETVENEVARLLAEEKNCSRVEERVIEDAAEDLSDSEYIAQVFPPATPDENASDAGDVKEENDDEIFAAAIADALREASEEEEEEEEEEEASEGGSDGEGSGSGSGSGSDSGEDEDDDDEEYSGAKKLVDDEIRQLETAIAKKNEDIAKVTNVALKTRFINAVAKMTADLEGKLALREQIMAEHRAQRERDAMEEGADSSDEGEEGEEFYGEPMDMA</sequence>
<dbReference type="AlphaFoldDB" id="G4TEN4"/>
<feature type="domain" description="TAFII55 protein conserved region" evidence="7">
    <location>
        <begin position="135"/>
        <end position="262"/>
    </location>
</feature>
<feature type="region of interest" description="Disordered" evidence="6">
    <location>
        <begin position="1"/>
        <end position="95"/>
    </location>
</feature>
<dbReference type="OMA" id="NESDEHH"/>
<dbReference type="GO" id="GO:0005669">
    <property type="term" value="C:transcription factor TFIID complex"/>
    <property type="evidence" value="ECO:0007669"/>
    <property type="project" value="InterPro"/>
</dbReference>
<evidence type="ECO:0000256" key="2">
    <source>
        <dbReference type="ARBA" id="ARBA00009368"/>
    </source>
</evidence>
<comment type="caution">
    <text evidence="8">The sequence shown here is derived from an EMBL/GenBank/DDBJ whole genome shotgun (WGS) entry which is preliminary data.</text>
</comment>
<dbReference type="PANTHER" id="PTHR12228:SF0">
    <property type="entry name" value="TATA-BOX BINDING PROTEIN ASSOCIATED FACTOR 7"/>
    <property type="match status" value="1"/>
</dbReference>
<comment type="similarity">
    <text evidence="2">Belongs to the TAF7 family.</text>
</comment>
<accession>G4TEN4</accession>
<dbReference type="Proteomes" id="UP000007148">
    <property type="component" value="Unassembled WGS sequence"/>
</dbReference>
<keyword evidence="5" id="KW-0539">Nucleus</keyword>
<comment type="subcellular location">
    <subcellularLocation>
        <location evidence="1">Nucleus</location>
    </subcellularLocation>
</comment>
<reference evidence="8 9" key="1">
    <citation type="journal article" date="2011" name="PLoS Pathog.">
        <title>Endophytic Life Strategies Decoded by Genome and Transcriptome Analyses of the Mutualistic Root Symbiont Piriformospora indica.</title>
        <authorList>
            <person name="Zuccaro A."/>
            <person name="Lahrmann U."/>
            <person name="Guldener U."/>
            <person name="Langen G."/>
            <person name="Pfiffi S."/>
            <person name="Biedenkopf D."/>
            <person name="Wong P."/>
            <person name="Samans B."/>
            <person name="Grimm C."/>
            <person name="Basiewicz M."/>
            <person name="Murat C."/>
            <person name="Martin F."/>
            <person name="Kogel K.H."/>
        </authorList>
    </citation>
    <scope>NUCLEOTIDE SEQUENCE [LARGE SCALE GENOMIC DNA]</scope>
    <source>
        <strain evidence="8 9">DSM 11827</strain>
    </source>
</reference>
<dbReference type="STRING" id="1109443.G4TEN4"/>
<gene>
    <name evidence="8" type="ORF">PIIN_03711</name>
</gene>
<evidence type="ECO:0000256" key="4">
    <source>
        <dbReference type="ARBA" id="ARBA00023163"/>
    </source>
</evidence>